<organism evidence="2 3">
    <name type="scientific">Xenopus laevis</name>
    <name type="common">African clawed frog</name>
    <dbReference type="NCBI Taxonomy" id="8355"/>
    <lineage>
        <taxon>Eukaryota</taxon>
        <taxon>Metazoa</taxon>
        <taxon>Chordata</taxon>
        <taxon>Craniata</taxon>
        <taxon>Vertebrata</taxon>
        <taxon>Euteleostomi</taxon>
        <taxon>Amphibia</taxon>
        <taxon>Batrachia</taxon>
        <taxon>Anura</taxon>
        <taxon>Pipoidea</taxon>
        <taxon>Pipidae</taxon>
        <taxon>Xenopodinae</taxon>
        <taxon>Xenopus</taxon>
        <taxon>Xenopus</taxon>
    </lineage>
</organism>
<dbReference type="PANTHER" id="PTHR34605">
    <property type="entry name" value="PHAGE_INTEGRASE DOMAIN-CONTAINING PROTEIN"/>
    <property type="match status" value="1"/>
</dbReference>
<reference evidence="3" key="1">
    <citation type="journal article" date="2016" name="Nature">
        <title>Genome evolution in the allotetraploid frog Xenopus laevis.</title>
        <authorList>
            <person name="Session A.M."/>
            <person name="Uno Y."/>
            <person name="Kwon T."/>
            <person name="Chapman J.A."/>
            <person name="Toyoda A."/>
            <person name="Takahashi S."/>
            <person name="Fukui A."/>
            <person name="Hikosaka A."/>
            <person name="Suzuki A."/>
            <person name="Kondo M."/>
            <person name="van Heeringen S.J."/>
            <person name="Quigley I."/>
            <person name="Heinz S."/>
            <person name="Ogino H."/>
            <person name="Ochi H."/>
            <person name="Hellsten U."/>
            <person name="Lyons J.B."/>
            <person name="Simakov O."/>
            <person name="Putnam N."/>
            <person name="Stites J."/>
            <person name="Kuroki Y."/>
            <person name="Tanaka T."/>
            <person name="Michiue T."/>
            <person name="Watanabe M."/>
            <person name="Bogdanovic O."/>
            <person name="Lister R."/>
            <person name="Georgiou G."/>
            <person name="Paranjpe S.S."/>
            <person name="van Kruijsbergen I."/>
            <person name="Shu S."/>
            <person name="Carlson J."/>
            <person name="Kinoshita T."/>
            <person name="Ohta Y."/>
            <person name="Mawaribuchi S."/>
            <person name="Jenkins J."/>
            <person name="Grimwood J."/>
            <person name="Schmutz J."/>
            <person name="Mitros T."/>
            <person name="Mozaffari S.V."/>
            <person name="Suzuki Y."/>
            <person name="Haramoto Y."/>
            <person name="Yamamoto T.S."/>
            <person name="Takagi C."/>
            <person name="Heald R."/>
            <person name="Miller K."/>
            <person name="Haudenschild C."/>
            <person name="Kitzman J."/>
            <person name="Nakayama T."/>
            <person name="Izutsu Y."/>
            <person name="Robert J."/>
            <person name="Fortriede J."/>
            <person name="Burns K."/>
            <person name="Lotay V."/>
            <person name="Karimi K."/>
            <person name="Yasuoka Y."/>
            <person name="Dichmann D.S."/>
            <person name="Flajnik M.F."/>
            <person name="Houston D.W."/>
            <person name="Shendure J."/>
            <person name="DuPasquier L."/>
            <person name="Vize P.D."/>
            <person name="Zorn A.M."/>
            <person name="Ito M."/>
            <person name="Marcotte E.M."/>
            <person name="Wallingford J.B."/>
            <person name="Ito Y."/>
            <person name="Asashima M."/>
            <person name="Ueno N."/>
            <person name="Matsuda Y."/>
            <person name="Veenstra G.J."/>
            <person name="Fujiyama A."/>
            <person name="Harland R.M."/>
            <person name="Taira M."/>
            <person name="Rokhsar D.S."/>
        </authorList>
    </citation>
    <scope>NUCLEOTIDE SEQUENCE [LARGE SCALE GENOMIC DNA]</scope>
    <source>
        <strain evidence="3">J</strain>
    </source>
</reference>
<dbReference type="Proteomes" id="UP000694892">
    <property type="component" value="Chromosome 3S"/>
</dbReference>
<dbReference type="SUPFAM" id="SSF52266">
    <property type="entry name" value="SGNH hydrolase"/>
    <property type="match status" value="1"/>
</dbReference>
<dbReference type="GO" id="GO:0015074">
    <property type="term" value="P:DNA integration"/>
    <property type="evidence" value="ECO:0007669"/>
    <property type="project" value="InterPro"/>
</dbReference>
<evidence type="ECO:0000313" key="3">
    <source>
        <dbReference type="Proteomes" id="UP000694892"/>
    </source>
</evidence>
<sequence length="303" mass="33580">MAESCQFFGAALVLINKCSPAAGLIRQISSKTDQSGKGAVLWLGTSAISSLCPIQSFKAFAAIRPSVCGPFFIHTDGSSLTKYHFTKVLHDCIVRVGLSPDDYKTHSFRIGAATQASILGFSDMSIQKLGSANLGLENVKIVWMGIQGLRWADFIPVTLQMKAKWGFPAVIFVHLGGNDIGKGRTIDLIRAMKRDLAQVHFMFPHTVLVWSEVIPRLVWLQDIYLRPLEKCRKKLNFALAKFSRTLNILVHRHHELDDGGVGLYAADRVHLSDIGLDIFNMGIQDALERALSWWGMAKPNVMC</sequence>
<evidence type="ECO:0000313" key="2">
    <source>
        <dbReference type="EMBL" id="OCT86690.1"/>
    </source>
</evidence>
<dbReference type="PANTHER" id="PTHR34605:SF3">
    <property type="entry name" value="P CELL-TYPE AGGLUTINATION PROTEIN MAP4-LIKE-RELATED"/>
    <property type="match status" value="1"/>
</dbReference>
<dbReference type="EMBL" id="CM004471">
    <property type="protein sequence ID" value="OCT86690.1"/>
    <property type="molecule type" value="Genomic_DNA"/>
</dbReference>
<proteinExistence type="predicted"/>
<gene>
    <name evidence="2" type="ORF">XELAEV_18020378mg</name>
</gene>
<dbReference type="GO" id="GO:0006310">
    <property type="term" value="P:DNA recombination"/>
    <property type="evidence" value="ECO:0007669"/>
    <property type="project" value="UniProtKB-KW"/>
</dbReference>
<dbReference type="SUPFAM" id="SSF56349">
    <property type="entry name" value="DNA breaking-rejoining enzymes"/>
    <property type="match status" value="1"/>
</dbReference>
<dbReference type="CDD" id="cd00229">
    <property type="entry name" value="SGNH_hydrolase"/>
    <property type="match status" value="1"/>
</dbReference>
<dbReference type="OMA" id="HRHHELD"/>
<keyword evidence="1" id="KW-0233">DNA recombination</keyword>
<name>A0A974HQL6_XENLA</name>
<dbReference type="AlphaFoldDB" id="A0A974HQL6"/>
<dbReference type="InterPro" id="IPR013762">
    <property type="entry name" value="Integrase-like_cat_sf"/>
</dbReference>
<dbReference type="Gene3D" id="1.10.443.10">
    <property type="entry name" value="Intergrase catalytic core"/>
    <property type="match status" value="1"/>
</dbReference>
<dbReference type="InterPro" id="IPR052925">
    <property type="entry name" value="Phage_Integrase-like_Recomb"/>
</dbReference>
<dbReference type="GO" id="GO:0003677">
    <property type="term" value="F:DNA binding"/>
    <property type="evidence" value="ECO:0007669"/>
    <property type="project" value="InterPro"/>
</dbReference>
<protein>
    <recommendedName>
        <fullName evidence="4">SGNH hydrolase-type esterase domain-containing protein</fullName>
    </recommendedName>
</protein>
<evidence type="ECO:0000256" key="1">
    <source>
        <dbReference type="ARBA" id="ARBA00023172"/>
    </source>
</evidence>
<evidence type="ECO:0008006" key="4">
    <source>
        <dbReference type="Google" id="ProtNLM"/>
    </source>
</evidence>
<accession>A0A974HQL6</accession>
<dbReference type="InterPro" id="IPR011010">
    <property type="entry name" value="DNA_brk_join_enz"/>
</dbReference>